<proteinExistence type="inferred from homology"/>
<keyword evidence="2" id="KW-0560">Oxidoreductase</keyword>
<sequence>MNGHHVAGKSIVITGAASGFGRLVSEKAAALGARLTCADINLDGVEAVAAQIRAAGGTAQAVAADVTKMQDMRSLARAAVEAHGGVDVMINNAGVMPLAFFADHEAALDAWDRCIDINFKGVLHGTLAVFDQMMSQGRGHIVNLSSIYGNHPVVGAAVYGATKSAVNFLSESLRVEARGKIKVTVIKPTGVPVTGLSATVINQQAGIGILAHNMGEFADMVVDMQQGTLPAERLDPDNIDYASLAPEHIADAIIHTIDQPWGISIAEVTVRASGDYFIL</sequence>
<evidence type="ECO:0000313" key="5">
    <source>
        <dbReference type="Proteomes" id="UP000469159"/>
    </source>
</evidence>
<dbReference type="PRINTS" id="PR00080">
    <property type="entry name" value="SDRFAMILY"/>
</dbReference>
<keyword evidence="5" id="KW-1185">Reference proteome</keyword>
<comment type="similarity">
    <text evidence="1 3">Belongs to the short-chain dehydrogenases/reductases (SDR) family.</text>
</comment>
<dbReference type="RefSeq" id="WP_160746926.1">
    <property type="nucleotide sequence ID" value="NZ_WTYK01000005.1"/>
</dbReference>
<gene>
    <name evidence="4" type="ORF">GRI75_10515</name>
</gene>
<dbReference type="Gene3D" id="3.40.50.720">
    <property type="entry name" value="NAD(P)-binding Rossmann-like Domain"/>
    <property type="match status" value="1"/>
</dbReference>
<dbReference type="PANTHER" id="PTHR43391">
    <property type="entry name" value="RETINOL DEHYDROGENASE-RELATED"/>
    <property type="match status" value="1"/>
</dbReference>
<protein>
    <submittedName>
        <fullName evidence="4">SDR family NAD(P)-dependent oxidoreductase</fullName>
    </submittedName>
</protein>
<dbReference type="InterPro" id="IPR036291">
    <property type="entry name" value="NAD(P)-bd_dom_sf"/>
</dbReference>
<evidence type="ECO:0000256" key="1">
    <source>
        <dbReference type="ARBA" id="ARBA00006484"/>
    </source>
</evidence>
<dbReference type="PRINTS" id="PR00081">
    <property type="entry name" value="GDHRDH"/>
</dbReference>
<dbReference type="Proteomes" id="UP000469159">
    <property type="component" value="Unassembled WGS sequence"/>
</dbReference>
<dbReference type="PANTHER" id="PTHR43391:SF82">
    <property type="entry name" value="OXIDOREDUCTASE SADH-RELATED"/>
    <property type="match status" value="1"/>
</dbReference>
<dbReference type="Pfam" id="PF00106">
    <property type="entry name" value="adh_short"/>
    <property type="match status" value="1"/>
</dbReference>
<organism evidence="4 5">
    <name type="scientific">Croceibacterium soli</name>
    <dbReference type="NCBI Taxonomy" id="1739690"/>
    <lineage>
        <taxon>Bacteria</taxon>
        <taxon>Pseudomonadati</taxon>
        <taxon>Pseudomonadota</taxon>
        <taxon>Alphaproteobacteria</taxon>
        <taxon>Sphingomonadales</taxon>
        <taxon>Erythrobacteraceae</taxon>
        <taxon>Croceibacterium</taxon>
    </lineage>
</organism>
<dbReference type="CDD" id="cd05233">
    <property type="entry name" value="SDR_c"/>
    <property type="match status" value="1"/>
</dbReference>
<comment type="caution">
    <text evidence="4">The sequence shown here is derived from an EMBL/GenBank/DDBJ whole genome shotgun (WGS) entry which is preliminary data.</text>
</comment>
<accession>A0A6I4UWY8</accession>
<dbReference type="PROSITE" id="PS00061">
    <property type="entry name" value="ADH_SHORT"/>
    <property type="match status" value="1"/>
</dbReference>
<evidence type="ECO:0000256" key="2">
    <source>
        <dbReference type="ARBA" id="ARBA00023002"/>
    </source>
</evidence>
<dbReference type="InterPro" id="IPR020904">
    <property type="entry name" value="Sc_DH/Rdtase_CS"/>
</dbReference>
<dbReference type="AlphaFoldDB" id="A0A6I4UWY8"/>
<dbReference type="OrthoDB" id="9810734at2"/>
<dbReference type="InterPro" id="IPR002347">
    <property type="entry name" value="SDR_fam"/>
</dbReference>
<evidence type="ECO:0000256" key="3">
    <source>
        <dbReference type="RuleBase" id="RU000363"/>
    </source>
</evidence>
<evidence type="ECO:0000313" key="4">
    <source>
        <dbReference type="EMBL" id="MXP42073.1"/>
    </source>
</evidence>
<dbReference type="GO" id="GO:0016491">
    <property type="term" value="F:oxidoreductase activity"/>
    <property type="evidence" value="ECO:0007669"/>
    <property type="project" value="UniProtKB-KW"/>
</dbReference>
<dbReference type="SUPFAM" id="SSF51735">
    <property type="entry name" value="NAD(P)-binding Rossmann-fold domains"/>
    <property type="match status" value="1"/>
</dbReference>
<name>A0A6I4UWY8_9SPHN</name>
<dbReference type="EMBL" id="WTYK01000005">
    <property type="protein sequence ID" value="MXP42073.1"/>
    <property type="molecule type" value="Genomic_DNA"/>
</dbReference>
<reference evidence="4 5" key="1">
    <citation type="submission" date="2019-12" db="EMBL/GenBank/DDBJ databases">
        <title>Genomic-based taxomic classification of the family Erythrobacteraceae.</title>
        <authorList>
            <person name="Xu L."/>
        </authorList>
    </citation>
    <scope>NUCLEOTIDE SEQUENCE [LARGE SCALE GENOMIC DNA]</scope>
    <source>
        <strain evidence="4 5">MCCC 1K02066</strain>
    </source>
</reference>